<evidence type="ECO:0000256" key="4">
    <source>
        <dbReference type="ARBA" id="ARBA00023180"/>
    </source>
</evidence>
<keyword evidence="5" id="KW-0812">Transmembrane</keyword>
<feature type="transmembrane region" description="Helical" evidence="5">
    <location>
        <begin position="7"/>
        <end position="29"/>
    </location>
</feature>
<organism evidence="6 7">
    <name type="scientific">Croceitalea vernalis</name>
    <dbReference type="NCBI Taxonomy" id="3075599"/>
    <lineage>
        <taxon>Bacteria</taxon>
        <taxon>Pseudomonadati</taxon>
        <taxon>Bacteroidota</taxon>
        <taxon>Flavobacteriia</taxon>
        <taxon>Flavobacteriales</taxon>
        <taxon>Flavobacteriaceae</taxon>
        <taxon>Croceitalea</taxon>
    </lineage>
</organism>
<evidence type="ECO:0000313" key="6">
    <source>
        <dbReference type="EMBL" id="MDT0621911.1"/>
    </source>
</evidence>
<sequence length="351" mass="39996">MRKLKRTITLVLILIIPYVLYIFISTGFFRTIENTTNFEVYKTINIPGVEDITIDEGKDFGIFISYDRAGEREGQAKKGGIYGMYFSKDAIRVQSLTDTHKRELAPHGISLIEIDSTKHRLFVINHAKGESIEVYDLFHKDSLVHVNTLRNELIYSPNDIVAISEDKFYVTNDHYYSNTIGCLAENYLEISNCETVYFDGIDYRVVDNDLSYANGINFDYNRNLMFIASPRSFKINVYNRLANGDLNYIESIDCGTGVDNIEFDKEGNLLVGCHPNLLAFSSYAKGNREFSPSEIIKINYRDKGDYTVNSIYVNDGKEMSASTVAPIYGDLMVLGNVMDKHFLVLKQKNSH</sequence>
<dbReference type="EMBL" id="JAVRHU010000002">
    <property type="protein sequence ID" value="MDT0621911.1"/>
    <property type="molecule type" value="Genomic_DNA"/>
</dbReference>
<keyword evidence="5" id="KW-0472">Membrane</keyword>
<dbReference type="Gene3D" id="2.120.10.30">
    <property type="entry name" value="TolB, C-terminal domain"/>
    <property type="match status" value="1"/>
</dbReference>
<keyword evidence="2" id="KW-0378">Hydrolase</keyword>
<comment type="similarity">
    <text evidence="1">Belongs to the paraoxonase family.</text>
</comment>
<protein>
    <recommendedName>
        <fullName evidence="8">Arylesterase</fullName>
    </recommendedName>
</protein>
<dbReference type="Proteomes" id="UP001250662">
    <property type="component" value="Unassembled WGS sequence"/>
</dbReference>
<dbReference type="SUPFAM" id="SSF63829">
    <property type="entry name" value="Calcium-dependent phosphotriesterase"/>
    <property type="match status" value="1"/>
</dbReference>
<evidence type="ECO:0000313" key="7">
    <source>
        <dbReference type="Proteomes" id="UP001250662"/>
    </source>
</evidence>
<dbReference type="InterPro" id="IPR051288">
    <property type="entry name" value="Serum_paraoxonase/arylesterase"/>
</dbReference>
<keyword evidence="5" id="KW-1133">Transmembrane helix</keyword>
<evidence type="ECO:0000256" key="1">
    <source>
        <dbReference type="ARBA" id="ARBA00008595"/>
    </source>
</evidence>
<accession>A0ABU3BIE2</accession>
<dbReference type="Pfam" id="PF01731">
    <property type="entry name" value="Arylesterase"/>
    <property type="match status" value="1"/>
</dbReference>
<dbReference type="RefSeq" id="WP_311387886.1">
    <property type="nucleotide sequence ID" value="NZ_JAVRHU010000002.1"/>
</dbReference>
<evidence type="ECO:0000256" key="5">
    <source>
        <dbReference type="SAM" id="Phobius"/>
    </source>
</evidence>
<dbReference type="PANTHER" id="PTHR11799">
    <property type="entry name" value="PARAOXONASE"/>
    <property type="match status" value="1"/>
</dbReference>
<keyword evidence="4" id="KW-0325">Glycoprotein</keyword>
<reference evidence="6 7" key="1">
    <citation type="submission" date="2023-09" db="EMBL/GenBank/DDBJ databases">
        <authorList>
            <person name="Rey-Velasco X."/>
        </authorList>
    </citation>
    <scope>NUCLEOTIDE SEQUENCE [LARGE SCALE GENOMIC DNA]</scope>
    <source>
        <strain evidence="6 7">P007</strain>
    </source>
</reference>
<keyword evidence="7" id="KW-1185">Reference proteome</keyword>
<name>A0ABU3BIE2_9FLAO</name>
<evidence type="ECO:0008006" key="8">
    <source>
        <dbReference type="Google" id="ProtNLM"/>
    </source>
</evidence>
<dbReference type="InterPro" id="IPR011042">
    <property type="entry name" value="6-blade_b-propeller_TolB-like"/>
</dbReference>
<gene>
    <name evidence="6" type="ORF">RM520_09745</name>
</gene>
<proteinExistence type="inferred from homology"/>
<evidence type="ECO:0000256" key="3">
    <source>
        <dbReference type="ARBA" id="ARBA00023157"/>
    </source>
</evidence>
<dbReference type="InterPro" id="IPR002640">
    <property type="entry name" value="Arylesterase"/>
</dbReference>
<evidence type="ECO:0000256" key="2">
    <source>
        <dbReference type="ARBA" id="ARBA00022801"/>
    </source>
</evidence>
<comment type="caution">
    <text evidence="6">The sequence shown here is derived from an EMBL/GenBank/DDBJ whole genome shotgun (WGS) entry which is preliminary data.</text>
</comment>
<dbReference type="PANTHER" id="PTHR11799:SF12">
    <property type="entry name" value="PARAOXONASE-RELATED"/>
    <property type="match status" value="1"/>
</dbReference>
<keyword evidence="3" id="KW-1015">Disulfide bond</keyword>